<dbReference type="AlphaFoldDB" id="A0A5B0SG17"/>
<organism evidence="4 6">
    <name type="scientific">Puccinia graminis f. sp. tritici</name>
    <dbReference type="NCBI Taxonomy" id="56615"/>
    <lineage>
        <taxon>Eukaryota</taxon>
        <taxon>Fungi</taxon>
        <taxon>Dikarya</taxon>
        <taxon>Basidiomycota</taxon>
        <taxon>Pucciniomycotina</taxon>
        <taxon>Pucciniomycetes</taxon>
        <taxon>Pucciniales</taxon>
        <taxon>Pucciniaceae</taxon>
        <taxon>Puccinia</taxon>
    </lineage>
</organism>
<feature type="region of interest" description="Disordered" evidence="2">
    <location>
        <begin position="96"/>
        <end position="131"/>
    </location>
</feature>
<dbReference type="Proteomes" id="UP000325313">
    <property type="component" value="Unassembled WGS sequence"/>
</dbReference>
<keyword evidence="5" id="KW-1185">Reference proteome</keyword>
<proteinExistence type="predicted"/>
<name>A0A5B0SG17_PUCGR</name>
<reference evidence="5 6" key="1">
    <citation type="submission" date="2019-05" db="EMBL/GenBank/DDBJ databases">
        <title>Emergence of the Ug99 lineage of the wheat stem rust pathogen through somatic hybridization.</title>
        <authorList>
            <person name="Li F."/>
            <person name="Upadhyaya N.M."/>
            <person name="Sperschneider J."/>
            <person name="Matny O."/>
            <person name="Nguyen-Phuc H."/>
            <person name="Mago R."/>
            <person name="Raley C."/>
            <person name="Miller M.E."/>
            <person name="Silverstein K.A.T."/>
            <person name="Henningsen E."/>
            <person name="Hirsch C.D."/>
            <person name="Visser B."/>
            <person name="Pretorius Z.A."/>
            <person name="Steffenson B.J."/>
            <person name="Schwessinger B."/>
            <person name="Dodds P.N."/>
            <person name="Figueroa M."/>
        </authorList>
    </citation>
    <scope>NUCLEOTIDE SEQUENCE [LARGE SCALE GENOMIC DNA]</scope>
    <source>
        <strain evidence="3">21-0</strain>
        <strain evidence="4 6">Ug99</strain>
    </source>
</reference>
<evidence type="ECO:0000313" key="3">
    <source>
        <dbReference type="EMBL" id="KAA1118927.1"/>
    </source>
</evidence>
<keyword evidence="1" id="KW-0175">Coiled coil</keyword>
<comment type="caution">
    <text evidence="4">The sequence shown here is derived from an EMBL/GenBank/DDBJ whole genome shotgun (WGS) entry which is preliminary data.</text>
</comment>
<gene>
    <name evidence="3" type="ORF">PGT21_010473</name>
    <name evidence="4" type="ORF">PGTUg99_013320</name>
</gene>
<accession>A0A5B0SG17</accession>
<evidence type="ECO:0000313" key="5">
    <source>
        <dbReference type="Proteomes" id="UP000324748"/>
    </source>
</evidence>
<dbReference type="EMBL" id="VDEP01000012">
    <property type="protein sequence ID" value="KAA1137116.1"/>
    <property type="molecule type" value="Genomic_DNA"/>
</dbReference>
<feature type="coiled-coil region" evidence="1">
    <location>
        <begin position="44"/>
        <end position="71"/>
    </location>
</feature>
<sequence length="131" mass="14150">MTKSSNNRKQSPEPAAVLPPAIAAALAALKAEDNARELRAAEHQKETSTQIASLQEEVRSMKEELASVKSTVKRIDSIITQAGPVYTFLGQLYSSRADTEDSPPTPAPEVQPKRRKTHTQSASGNAGLHLF</sequence>
<evidence type="ECO:0000256" key="1">
    <source>
        <dbReference type="SAM" id="Coils"/>
    </source>
</evidence>
<dbReference type="Proteomes" id="UP000324748">
    <property type="component" value="Unassembled WGS sequence"/>
</dbReference>
<evidence type="ECO:0000256" key="2">
    <source>
        <dbReference type="SAM" id="MobiDB-lite"/>
    </source>
</evidence>
<dbReference type="EMBL" id="VSWC01000001">
    <property type="protein sequence ID" value="KAA1118927.1"/>
    <property type="molecule type" value="Genomic_DNA"/>
</dbReference>
<evidence type="ECO:0000313" key="4">
    <source>
        <dbReference type="EMBL" id="KAA1137116.1"/>
    </source>
</evidence>
<evidence type="ECO:0000313" key="6">
    <source>
        <dbReference type="Proteomes" id="UP000325313"/>
    </source>
</evidence>
<dbReference type="OrthoDB" id="2511674at2759"/>
<protein>
    <submittedName>
        <fullName evidence="4">Uncharacterized protein</fullName>
    </submittedName>
</protein>